<dbReference type="KEGG" id="hbs:IPV69_10140"/>
<protein>
    <submittedName>
        <fullName evidence="1">Uncharacterized protein</fullName>
    </submittedName>
</protein>
<dbReference type="RefSeq" id="WP_206294997.1">
    <property type="nucleotide sequence ID" value="NZ_CP063458.1"/>
</dbReference>
<name>A0A7M2X2N9_9BACT</name>
<dbReference type="AlphaFoldDB" id="A0A7M2X2N9"/>
<gene>
    <name evidence="1" type="ORF">IPV69_10140</name>
</gene>
<proteinExistence type="predicted"/>
<evidence type="ECO:0000313" key="1">
    <source>
        <dbReference type="EMBL" id="QOV91692.1"/>
    </source>
</evidence>
<reference evidence="1 2" key="1">
    <citation type="submission" date="2020-10" db="EMBL/GenBank/DDBJ databases">
        <title>Wide distribution of Phycisphaera-like planctomycetes from WD2101 soil group in peatlands and genome analysis of the first cultivated representative.</title>
        <authorList>
            <person name="Dedysh S.N."/>
            <person name="Beletsky A.V."/>
            <person name="Ivanova A."/>
            <person name="Kulichevskaya I.S."/>
            <person name="Suzina N.E."/>
            <person name="Philippov D.A."/>
            <person name="Rakitin A.L."/>
            <person name="Mardanov A.V."/>
            <person name="Ravin N.V."/>
        </authorList>
    </citation>
    <scope>NUCLEOTIDE SEQUENCE [LARGE SCALE GENOMIC DNA]</scope>
    <source>
        <strain evidence="1 2">M1803</strain>
    </source>
</reference>
<evidence type="ECO:0000313" key="2">
    <source>
        <dbReference type="Proteomes" id="UP000593765"/>
    </source>
</evidence>
<accession>A0A7M2X2N9</accession>
<sequence length="540" mass="57905">MSGSSSAFRAVLILGLLFVAMPALGELTPQQKQFLGQIDARLKQAQANLKSAEESAGTADKPATGSRANLALSRSGSALAQIKTVKDALAKLPADDPAVKAIADQAAATEKSLTALEARLTGGAAPMAAPVGAKLDYKQEKVLKDTQYYLAEVQGMAGGLEKLVAEVVAAKDADRLDHRLLGSGMATAEKAVGRKKIMDDYLAQLPKDGAGVAQTADEVAKAMARVDAASKTLAPVHARLMKIVDPASYPTLTADIARMQGLAQMYADPQVFERFPEQAAEIVGQSGAAKEEHARFVKAYDLLVAQGTEHGKRCQGVAAYFAEKYNAFTTAAAAKKAALPAEIKANIDEANKLAETAIAEKKPAFFADGGGVPQRLGWAKSKVVLLSSLDADAGKAADKSLADTQAAMKQKLASLREDIITQNPLPPDRYTAADRQAIVDRAVAAWKQTQPDAVVMMVRIPSDAWSRDAMWRLENRTWYLIDRSRLQAQVIVKHDDKLAVIRPVNLWIDHVAGDKQTAFPMDDLKAELEPSRYIQVEKVK</sequence>
<keyword evidence="2" id="KW-1185">Reference proteome</keyword>
<organism evidence="1 2">
    <name type="scientific">Humisphaera borealis</name>
    <dbReference type="NCBI Taxonomy" id="2807512"/>
    <lineage>
        <taxon>Bacteria</taxon>
        <taxon>Pseudomonadati</taxon>
        <taxon>Planctomycetota</taxon>
        <taxon>Phycisphaerae</taxon>
        <taxon>Tepidisphaerales</taxon>
        <taxon>Tepidisphaeraceae</taxon>
        <taxon>Humisphaera</taxon>
    </lineage>
</organism>
<dbReference type="EMBL" id="CP063458">
    <property type="protein sequence ID" value="QOV91692.1"/>
    <property type="molecule type" value="Genomic_DNA"/>
</dbReference>
<dbReference type="Proteomes" id="UP000593765">
    <property type="component" value="Chromosome"/>
</dbReference>